<feature type="signal peptide" evidence="1">
    <location>
        <begin position="1"/>
        <end position="18"/>
    </location>
</feature>
<keyword evidence="1" id="KW-0732">Signal</keyword>
<reference evidence="3" key="1">
    <citation type="submission" date="2019-04" db="EMBL/GenBank/DDBJ databases">
        <title>Friends and foes A comparative genomics studyof 23 Aspergillus species from section Flavi.</title>
        <authorList>
            <consortium name="DOE Joint Genome Institute"/>
            <person name="Kjaerbolling I."/>
            <person name="Vesth T."/>
            <person name="Frisvad J.C."/>
            <person name="Nybo J.L."/>
            <person name="Theobald S."/>
            <person name="Kildgaard S."/>
            <person name="Isbrandt T."/>
            <person name="Kuo A."/>
            <person name="Sato A."/>
            <person name="Lyhne E.K."/>
            <person name="Kogle M.E."/>
            <person name="Wiebenga A."/>
            <person name="Kun R.S."/>
            <person name="Lubbers R.J."/>
            <person name="Makela M.R."/>
            <person name="Barry K."/>
            <person name="Chovatia M."/>
            <person name="Clum A."/>
            <person name="Daum C."/>
            <person name="Haridas S."/>
            <person name="He G."/>
            <person name="LaButti K."/>
            <person name="Lipzen A."/>
            <person name="Mondo S."/>
            <person name="Riley R."/>
            <person name="Salamov A."/>
            <person name="Simmons B.A."/>
            <person name="Magnuson J.K."/>
            <person name="Henrissat B."/>
            <person name="Mortensen U.H."/>
            <person name="Larsen T.O."/>
            <person name="Devries R.P."/>
            <person name="Grigoriev I.V."/>
            <person name="Machida M."/>
            <person name="Baker S.E."/>
            <person name="Andersen M.R."/>
        </authorList>
    </citation>
    <scope>NUCLEOTIDE SEQUENCE [LARGE SCALE GENOMIC DNA]</scope>
    <source>
        <strain evidence="3">CBS 130017</strain>
    </source>
</reference>
<accession>A0A5N6WUE9</accession>
<dbReference type="AlphaFoldDB" id="A0A5N6WUE9"/>
<sequence length="71" mass="7852">MKLVVLVLAIHTIPSVDSCMAPPYRSKQAPRLILPVHHNYGITEIANKRQPSNELHIMALSITSAPAINNR</sequence>
<evidence type="ECO:0000256" key="1">
    <source>
        <dbReference type="SAM" id="SignalP"/>
    </source>
</evidence>
<evidence type="ECO:0000313" key="3">
    <source>
        <dbReference type="Proteomes" id="UP000325945"/>
    </source>
</evidence>
<organism evidence="2 3">
    <name type="scientific">Aspergillus sergii</name>
    <dbReference type="NCBI Taxonomy" id="1034303"/>
    <lineage>
        <taxon>Eukaryota</taxon>
        <taxon>Fungi</taxon>
        <taxon>Dikarya</taxon>
        <taxon>Ascomycota</taxon>
        <taxon>Pezizomycotina</taxon>
        <taxon>Eurotiomycetes</taxon>
        <taxon>Eurotiomycetidae</taxon>
        <taxon>Eurotiales</taxon>
        <taxon>Aspergillaceae</taxon>
        <taxon>Aspergillus</taxon>
        <taxon>Aspergillus subgen. Circumdati</taxon>
    </lineage>
</organism>
<dbReference type="Proteomes" id="UP000325945">
    <property type="component" value="Unassembled WGS sequence"/>
</dbReference>
<proteinExistence type="predicted"/>
<name>A0A5N6WUE9_9EURO</name>
<feature type="chain" id="PRO_5024871560" description="Secreted protein" evidence="1">
    <location>
        <begin position="19"/>
        <end position="71"/>
    </location>
</feature>
<dbReference type="EMBL" id="ML741820">
    <property type="protein sequence ID" value="KAE8324218.1"/>
    <property type="molecule type" value="Genomic_DNA"/>
</dbReference>
<gene>
    <name evidence="2" type="ORF">BDV39DRAFT_180764</name>
</gene>
<evidence type="ECO:0000313" key="2">
    <source>
        <dbReference type="EMBL" id="KAE8324218.1"/>
    </source>
</evidence>
<protein>
    <recommendedName>
        <fullName evidence="4">Secreted protein</fullName>
    </recommendedName>
</protein>
<keyword evidence="3" id="KW-1185">Reference proteome</keyword>
<evidence type="ECO:0008006" key="4">
    <source>
        <dbReference type="Google" id="ProtNLM"/>
    </source>
</evidence>